<dbReference type="Gene3D" id="1.20.1270.90">
    <property type="entry name" value="AF1782-like"/>
    <property type="match status" value="8"/>
</dbReference>
<dbReference type="InterPro" id="IPR009063">
    <property type="entry name" value="Ig/albumin-bd_sf"/>
</dbReference>
<proteinExistence type="predicted"/>
<keyword evidence="4" id="KW-0572">Peptidoglycan-anchor</keyword>
<comment type="caution">
    <text evidence="9">The sequence shown here is derived from an EMBL/GenBank/DDBJ whole genome shotgun (WGS) entry which is preliminary data.</text>
</comment>
<dbReference type="Gene3D" id="3.10.20.890">
    <property type="match status" value="10"/>
</dbReference>
<feature type="compositionally biased region" description="Polar residues" evidence="6">
    <location>
        <begin position="2616"/>
        <end position="2640"/>
    </location>
</feature>
<evidence type="ECO:0000256" key="2">
    <source>
        <dbReference type="ARBA" id="ARBA00022525"/>
    </source>
</evidence>
<feature type="coiled-coil region" evidence="5">
    <location>
        <begin position="2508"/>
        <end position="2542"/>
    </location>
</feature>
<evidence type="ECO:0000256" key="7">
    <source>
        <dbReference type="SAM" id="Phobius"/>
    </source>
</evidence>
<dbReference type="Proteomes" id="UP001213015">
    <property type="component" value="Unassembled WGS sequence"/>
</dbReference>
<gene>
    <name evidence="9" type="ORF">L2422_07730</name>
</gene>
<keyword evidence="7" id="KW-0812">Transmembrane</keyword>
<dbReference type="RefSeq" id="WP_269255667.1">
    <property type="nucleotide sequence ID" value="NZ_JAKHFH010000017.1"/>
</dbReference>
<evidence type="ECO:0000313" key="10">
    <source>
        <dbReference type="Proteomes" id="UP001213015"/>
    </source>
</evidence>
<feature type="region of interest" description="Disordered" evidence="6">
    <location>
        <begin position="574"/>
        <end position="603"/>
    </location>
</feature>
<dbReference type="PROSITE" id="PS50847">
    <property type="entry name" value="GRAM_POS_ANCHORING"/>
    <property type="match status" value="1"/>
</dbReference>
<dbReference type="InterPro" id="IPR005877">
    <property type="entry name" value="YSIRK_signal_dom"/>
</dbReference>
<dbReference type="PANTHER" id="PTHR23159:SF31">
    <property type="entry name" value="CENTROSOME-ASSOCIATED PROTEIN CEP250 ISOFORM X1"/>
    <property type="match status" value="1"/>
</dbReference>
<feature type="compositionally biased region" description="Basic and acidic residues" evidence="6">
    <location>
        <begin position="580"/>
        <end position="592"/>
    </location>
</feature>
<evidence type="ECO:0000256" key="6">
    <source>
        <dbReference type="SAM" id="MobiDB-lite"/>
    </source>
</evidence>
<accession>A0AAP3M4R1</accession>
<keyword evidence="7" id="KW-0472">Membrane</keyword>
<keyword evidence="5" id="KW-0175">Coiled coil</keyword>
<feature type="coiled-coil region" evidence="5">
    <location>
        <begin position="822"/>
        <end position="849"/>
    </location>
</feature>
<dbReference type="SUPFAM" id="SSF46997">
    <property type="entry name" value="Bacterial immunoglobulin/albumin-binding domains"/>
    <property type="match status" value="14"/>
</dbReference>
<name>A0AAP3M4R1_9LACO</name>
<feature type="region of interest" description="Disordered" evidence="6">
    <location>
        <begin position="2602"/>
        <end position="2643"/>
    </location>
</feature>
<protein>
    <submittedName>
        <fullName evidence="9">LPXTG cell wall anchor domain-containing protein</fullName>
    </submittedName>
</protein>
<keyword evidence="1" id="KW-0134">Cell wall</keyword>
<feature type="coiled-coil region" evidence="5">
    <location>
        <begin position="2133"/>
        <end position="2167"/>
    </location>
</feature>
<feature type="coiled-coil region" evidence="5">
    <location>
        <begin position="2352"/>
        <end position="2386"/>
    </location>
</feature>
<dbReference type="NCBIfam" id="TIGR01168">
    <property type="entry name" value="YSIRK_signal"/>
    <property type="match status" value="1"/>
</dbReference>
<feature type="domain" description="Gram-positive cocci surface proteins LPxTG" evidence="8">
    <location>
        <begin position="2721"/>
        <end position="2755"/>
    </location>
</feature>
<dbReference type="InterPro" id="IPR044024">
    <property type="entry name" value="aRib"/>
</dbReference>
<keyword evidence="3" id="KW-0732">Signal</keyword>
<feature type="transmembrane region" description="Helical" evidence="7">
    <location>
        <begin position="2730"/>
        <end position="2748"/>
    </location>
</feature>
<dbReference type="Pfam" id="PF18938">
    <property type="entry name" value="aRib"/>
    <property type="match status" value="8"/>
</dbReference>
<evidence type="ECO:0000256" key="5">
    <source>
        <dbReference type="SAM" id="Coils"/>
    </source>
</evidence>
<keyword evidence="2" id="KW-0964">Secreted</keyword>
<evidence type="ECO:0000256" key="1">
    <source>
        <dbReference type="ARBA" id="ARBA00022512"/>
    </source>
</evidence>
<dbReference type="NCBIfam" id="TIGR01167">
    <property type="entry name" value="LPXTG_anchor"/>
    <property type="match status" value="1"/>
</dbReference>
<dbReference type="EMBL" id="JAKHLF010000016">
    <property type="protein sequence ID" value="MCZ3845377.1"/>
    <property type="molecule type" value="Genomic_DNA"/>
</dbReference>
<evidence type="ECO:0000256" key="3">
    <source>
        <dbReference type="ARBA" id="ARBA00022729"/>
    </source>
</evidence>
<keyword evidence="7" id="KW-1133">Transmembrane helix</keyword>
<dbReference type="InterPro" id="IPR019931">
    <property type="entry name" value="LPXTG_anchor"/>
</dbReference>
<evidence type="ECO:0000313" key="9">
    <source>
        <dbReference type="EMBL" id="MCZ3845377.1"/>
    </source>
</evidence>
<dbReference type="Pfam" id="PF07554">
    <property type="entry name" value="FIVAR"/>
    <property type="match status" value="21"/>
</dbReference>
<evidence type="ECO:0000256" key="4">
    <source>
        <dbReference type="ARBA" id="ARBA00023088"/>
    </source>
</evidence>
<dbReference type="Gene3D" id="1.20.5.420">
    <property type="entry name" value="Immunoglobulin FC, subunit C"/>
    <property type="match status" value="5"/>
</dbReference>
<dbReference type="PANTHER" id="PTHR23159">
    <property type="entry name" value="CENTROSOMAL PROTEIN 2"/>
    <property type="match status" value="1"/>
</dbReference>
<sequence>MKFSNIRKRLTLKSAKQRQNWSFRKTTIGLCSVLLSTTLLWGITNIQHNSVVVRAENTANSEQSLFTSQQNISGAQGITSYVGISSADGSSFTLNDGSAISITYPTLDATSSRTDYLPLSDITLSPYGTKNFTFYIYSKQDYGRTLSQLNYNITQGTNTVIVASYSSKLGNGINYNNFKVYQAPELTEVAKKGLNLEPGASLPDPSTVLANYNTVKKGAMKIEWGELDTQTTGQKTAKLNITYNGSGAWGMRGEGGATYTRTLDVPVAIYSVKDPVKTPVPKAYQTDLTTEYKEKIIAAIKEANPNAQDVTVDSKGNATVSFPGETKAEVTSDRTIKDVDKSELDAAIKDGTTTKTQVVYINADSSKKTAYDQALTDGKSLYDSDTASQDEIDSQVSQIKVAKEALNGKETNKTGLEEAIKKAEEEKGKESYGNASNAAKSALDLAIQKAKDVLNDENASQEDVDKAISDLNDAISGLSNSQAKDVQAPTKTPVPEAYRDNLNDEYKNRIVEAVKEANENADLVVVDNLGNVVITFKDGSIAKLSKDETVKDVDKTALNSALSEYSDTIRTPEYYNASQDAKDNYDKTKADGQEASASTTASQEMVDTATTAITNAKKALDGKVTDKQQLQDLYAKGNSTKESQVYTNGSTAGQNALKEALATAQQVIDNDQATQEEVNVAVKQLQDALDLLAKSQAFFANNPEKVAIPKAYYQKQLTRNLKSKVENEIRQANPDVVDTVTVNDPGAANVVFKDGSKKYFENTVTTKEVDTSRLKQLTDEQESIHKTGLYINASEGAQSRYDSTIGDGLDGLENPTLTQDQVDTLADAIENAKSMLDGYETNKQALKELLDEAPSYKLTEPYTTASDEARQAYDQAINAGSGVYNEDTFTQKEVDTMVQIIEKAKRDLQESSDEAASKINLSINKTPVGDKESLTEGEKDKVKAEVQKVNTDPDILEITTNNDGSVNVKFKDGSSVPIDSRYTIKETDKTALKNAIDLEDYVKTQQTVNYNGQDIKIYESATAVARKEYDDAIEAGKVVYTNDKATQDEIDAATKRINDAVKGLVSAATNAQVNFNYGFGLTPVINLDNVSDSEKTIIKSKIAEGNKGDDGQTLVDIDATTIDAEGSAVVAMKDGSKVHVDKKFTVRAVNKSVLQKDIEIANDLKGNKTEYDKATDAARANFEEKLTNANAANDNPTSQEDVDKAASELEQAMSDLIKSIKAASSKVKQPTTQIAVGRDRELYTKEEDNEKGKIEAAVREVNPNASSVESDVYGNVTVHLSDGTTVVIDKSKTTKDTTKDALKDAIANAKNEEENGNIYKNASTQSKQDFDTALTKAQEVFDSTKSSQKEIDDATNSLKTAFETMADSVKTAQSKVNKDVERTPVGNKTNITEKESLSIHDKVLAKNPNTTVTVDNEGNATVEFSDGSKGFVSNDYTTTNVDKSQLQASFDQATGIKDTDTVNNASTNAKEKFNEAYNQAKETLAKATATQDDVNNTKSALDEAMQNLSNSLASAIIAPERVAVPKGIQGNITEESGYVAKIQDAIKVANEGKIEQVAVASDGSAIITFTDGSIAKLTSGQTIKDVDKSALVNAVNEAPSVKGTAKYYNADAALQTAYTDQITVGQTMLDRDSDSQEAINEQVSNIQTAKNNLNGIDTNKEQLRILYGTVDSVKAGSTYANASAKAKTDLDSAANRAKAVLDNDSSTQKEVDDAYAALDEAIKALSDSQATKMGAVTPVEVPKSIQSNLTDDFKSEIRDAVKSADENVDIVKVDNEGNVTVIMKDGSTTSLDKSKTVTDVDKSALRPLVEEADTVKASAKYYNADDELKDAYDTAISHGNDILTSDSATKEDVAQAVTDITKAKNALDGAETNKDGLRATYTNATELKDGDSYKLGTAAAKEAFDKAYSDADSILKKDNATQKEVNDANDALQKAMAGFGDSEASKIIMPEKTVVPEYYQDNLEDSTNPYAQKIIDAIKAKNPKATDDITFSGDEAVVKFEDGSQIGVKKINLISNVSFDTLKPLVDEANDVMESVKYKNADRELQTAYITTVNKGSKALGDTKIDQSSVDTLVTEISNAKNALNGQETDKSELEALVKEAPEVKEANKNASTKAKEAYDEAIQAGQDVLDNSDATQSEVNEAKEKIEEAKRNLANEIKTLAEKLNVEVTKTEVGDKKNITESEKSEITKNVTDAVQAKNPNDKFEVSVDNQGNATVTFEDGSVGQITNDKTTKAVDKTGLQSDVNKQAAVHKTSKYYNASEETKQAYDEAIQAGQVVLDNEKATKQAVIDARSEIQKALDALDGEETDKSELEAVVKEAPEVKEANKNASTKAKEAYDEAIQAGQDVLDNSDATQSEVNEAKEKIEEAKRNLANEIKTLAEKLNVEVTKTEVGDKENITESEKSEITKNVTDAVQAKNPNDKFEVSVDNQGNATVTFEDGSVGQITNDKTTKAVDKTGLQSDVNKQAAVHKTSKYYNASEETKQAYDEAIQAGQVVLDNEKATKQAVTDARSEIQKALDALDGEETNFDKLIAAIAKAEEAKTSEKYVYESDANKEAFDEMLDKAKAEMGQTNVSQKTVDQITDELIKAINSLTGVKPAPVEPEVVPTKSEVNKSELQSQLDKGKEVQNSPQYQSATSESKAKLETALDNGQKIYDDKASTQEQVNEASQSIETALANLTSTVEKPVSTPQTPTKSVVITKADSRLNKAKSNTLPKQAKLPQTGETTKANTWLGFGVIGLLLAVLGIKKKKEDE</sequence>
<reference evidence="9" key="1">
    <citation type="submission" date="2022-01" db="EMBL/GenBank/DDBJ databases">
        <title>VMRC isolate genome collection.</title>
        <authorList>
            <person name="France M."/>
            <person name="Rutt L."/>
            <person name="Humphrys M."/>
            <person name="Ravel J."/>
        </authorList>
    </citation>
    <scope>NUCLEOTIDE SEQUENCE</scope>
    <source>
        <strain evidence="9">C0127B5</strain>
    </source>
</reference>
<organism evidence="9 10">
    <name type="scientific">Lactobacillus mulieris</name>
    <dbReference type="NCBI Taxonomy" id="2508708"/>
    <lineage>
        <taxon>Bacteria</taxon>
        <taxon>Bacillati</taxon>
        <taxon>Bacillota</taxon>
        <taxon>Bacilli</taxon>
        <taxon>Lactobacillales</taxon>
        <taxon>Lactobacillaceae</taxon>
        <taxon>Lactobacillus</taxon>
    </lineage>
</organism>
<evidence type="ECO:0000259" key="8">
    <source>
        <dbReference type="PROSITE" id="PS50847"/>
    </source>
</evidence>
<dbReference type="Gene3D" id="1.20.120.1850">
    <property type="entry name" value="Ebh helix bundles repeating unit (S and A modules)"/>
    <property type="match status" value="7"/>
</dbReference>
<feature type="coiled-coil region" evidence="5">
    <location>
        <begin position="894"/>
        <end position="921"/>
    </location>
</feature>